<sequence length="128" mass="14391">MSEPVSTMHLYLLVACDRLDEKQEKKLKRNLPDLQAALQAYADANEGVTLINECESEGCEDWHLGISQPVKKKAQLKLPVNLFNDLARQYNIDCEVGAIENERFDPVSYFGKNEGQGDAFLIGEYLGL</sequence>
<reference evidence="1 2" key="1">
    <citation type="journal article" date="2006" name="Nat. Biotechnol.">
        <title>Genome sequence of the ubiquitous hydrocarbon-degrading marine bacterium Alcanivorax borkumensis.</title>
        <authorList>
            <person name="Schneiker S."/>
            <person name="Martins dos Santos V.A.P."/>
            <person name="Bartels D."/>
            <person name="Bekel T."/>
            <person name="Brecht M."/>
            <person name="Buhrmester J."/>
            <person name="Chernikova T.N."/>
            <person name="Denaro R."/>
            <person name="Ferrer M."/>
            <person name="Gertler C."/>
            <person name="Goesmann A."/>
            <person name="Golyshina O.V."/>
            <person name="Kaminski F."/>
            <person name="Khachane A.N."/>
            <person name="Lang S."/>
            <person name="Linke B."/>
            <person name="McHardy A.C."/>
            <person name="Meyer F."/>
            <person name="Nechitaylo T."/>
            <person name="Puehler A."/>
            <person name="Regenhardt D."/>
            <person name="Rupp O."/>
            <person name="Sabirova J.S."/>
            <person name="Selbitschka W."/>
            <person name="Yakimov M.M."/>
            <person name="Timmis K.N."/>
            <person name="Vorhoelter F.-J."/>
            <person name="Weidner S."/>
            <person name="Kaiser O."/>
            <person name="Golyshin P.N."/>
        </authorList>
    </citation>
    <scope>NUCLEOTIDE SEQUENCE [LARGE SCALE GENOMIC DNA]</scope>
    <source>
        <strain evidence="2">ATCC 700651 / DSM 11573 / NCIMB 13689 / SK2</strain>
    </source>
</reference>
<keyword evidence="2" id="KW-1185">Reference proteome</keyword>
<gene>
    <name evidence="1" type="ordered locus">ABO_2448</name>
</gene>
<dbReference type="Proteomes" id="UP000008871">
    <property type="component" value="Chromosome"/>
</dbReference>
<evidence type="ECO:0000313" key="2">
    <source>
        <dbReference type="Proteomes" id="UP000008871"/>
    </source>
</evidence>
<protein>
    <submittedName>
        <fullName evidence="1">Uncharacterized protein</fullName>
    </submittedName>
</protein>
<accession>Q0VLQ2</accession>
<dbReference type="KEGG" id="abo:ABO_2448"/>
<dbReference type="HOGENOM" id="CLU_2010799_0_0_6"/>
<dbReference type="AlphaFoldDB" id="Q0VLQ2"/>
<dbReference type="RefSeq" id="WP_011589722.1">
    <property type="nucleotide sequence ID" value="NC_008260.1"/>
</dbReference>
<dbReference type="EMBL" id="AM286690">
    <property type="protein sequence ID" value="CAL17896.1"/>
    <property type="molecule type" value="Genomic_DNA"/>
</dbReference>
<name>Q0VLQ2_ALCBS</name>
<dbReference type="STRING" id="393595.ABO_2448"/>
<proteinExistence type="predicted"/>
<dbReference type="eggNOG" id="ENOG5033M9J">
    <property type="taxonomic scope" value="Bacteria"/>
</dbReference>
<evidence type="ECO:0000313" key="1">
    <source>
        <dbReference type="EMBL" id="CAL17896.1"/>
    </source>
</evidence>
<organism evidence="1 2">
    <name type="scientific">Alcanivorax borkumensis (strain ATCC 700651 / DSM 11573 / NCIMB 13689 / SK2)</name>
    <dbReference type="NCBI Taxonomy" id="393595"/>
    <lineage>
        <taxon>Bacteria</taxon>
        <taxon>Pseudomonadati</taxon>
        <taxon>Pseudomonadota</taxon>
        <taxon>Gammaproteobacteria</taxon>
        <taxon>Oceanospirillales</taxon>
        <taxon>Alcanivoracaceae</taxon>
        <taxon>Alcanivorax</taxon>
    </lineage>
</organism>